<dbReference type="InterPro" id="IPR052406">
    <property type="entry name" value="Chromatin_Remodeling_Comp"/>
</dbReference>
<dbReference type="EMBL" id="LT553181">
    <property type="protein sequence ID" value="SAM00265.1"/>
    <property type="molecule type" value="Genomic_DNA"/>
</dbReference>
<evidence type="ECO:0000256" key="1">
    <source>
        <dbReference type="ARBA" id="ARBA00023015"/>
    </source>
</evidence>
<keyword evidence="1" id="KW-0805">Transcription regulation</keyword>
<evidence type="ECO:0000313" key="7">
    <source>
        <dbReference type="EMBL" id="SAM00265.1"/>
    </source>
</evidence>
<dbReference type="InParanoid" id="A0A168NCC7"/>
<protein>
    <recommendedName>
        <fullName evidence="6">ARID domain-containing protein</fullName>
    </recommendedName>
</protein>
<dbReference type="GO" id="GO:0003677">
    <property type="term" value="F:DNA binding"/>
    <property type="evidence" value="ECO:0007669"/>
    <property type="project" value="InterPro"/>
</dbReference>
<dbReference type="Pfam" id="PF01388">
    <property type="entry name" value="ARID"/>
    <property type="match status" value="1"/>
</dbReference>
<evidence type="ECO:0000256" key="2">
    <source>
        <dbReference type="ARBA" id="ARBA00023163"/>
    </source>
</evidence>
<dbReference type="SMART" id="SM01014">
    <property type="entry name" value="ARID"/>
    <property type="match status" value="1"/>
</dbReference>
<dbReference type="PANTHER" id="PTHR22970">
    <property type="entry name" value="AT-RICH INTERACTIVE DOMAIN-CONTAINING PROTEIN 2"/>
    <property type="match status" value="1"/>
</dbReference>
<dbReference type="OrthoDB" id="338531at2759"/>
<dbReference type="Gene3D" id="1.10.150.60">
    <property type="entry name" value="ARID DNA-binding domain"/>
    <property type="match status" value="1"/>
</dbReference>
<dbReference type="SMART" id="SM00501">
    <property type="entry name" value="BRIGHT"/>
    <property type="match status" value="1"/>
</dbReference>
<keyword evidence="5" id="KW-0732">Signal</keyword>
<evidence type="ECO:0000256" key="5">
    <source>
        <dbReference type="SAM" id="SignalP"/>
    </source>
</evidence>
<accession>A0A168NCC7</accession>
<dbReference type="AlphaFoldDB" id="A0A168NCC7"/>
<gene>
    <name evidence="7" type="primary">ABSGL_05946.1 scaffold 7611</name>
</gene>
<dbReference type="CDD" id="cd16100">
    <property type="entry name" value="ARID"/>
    <property type="match status" value="1"/>
</dbReference>
<dbReference type="InterPro" id="IPR013087">
    <property type="entry name" value="Znf_C2H2_type"/>
</dbReference>
<keyword evidence="3" id="KW-0539">Nucleus</keyword>
<dbReference type="InterPro" id="IPR001606">
    <property type="entry name" value="ARID_dom"/>
</dbReference>
<dbReference type="InterPro" id="IPR036431">
    <property type="entry name" value="ARID_dom_sf"/>
</dbReference>
<evidence type="ECO:0000259" key="6">
    <source>
        <dbReference type="PROSITE" id="PS51011"/>
    </source>
</evidence>
<dbReference type="PANTHER" id="PTHR22970:SF14">
    <property type="entry name" value="AT-RICH INTERACTIVE DOMAIN-CONTAINING PROTEIN 2"/>
    <property type="match status" value="1"/>
</dbReference>
<dbReference type="GO" id="GO:0016586">
    <property type="term" value="C:RSC-type complex"/>
    <property type="evidence" value="ECO:0007669"/>
    <property type="project" value="TreeGrafter"/>
</dbReference>
<keyword evidence="2" id="KW-0804">Transcription</keyword>
<dbReference type="STRING" id="4829.A0A168NCC7"/>
<sequence>MHLPDRPKTNFTLLTLLYFYLFALDRTTLQTEPILGKKRLDLLKLFNIVVGIGGFDKVTHNRAWKQVGNQFGFPATCTNSAFVLKGLYIRNLYGYEKERISGKTWNPPKELERPLAQKANALVGSKDQIRTPHTIRKPSSPRKRSDKGNERTHGMANLIERLVNPLMAKSLGGPASLHGETSVETPAKEAIVEEPPKQKILFALRFGGDKDINWALTYLLDLTFSTPHQLLMSKTPTLIELLLDHGRPYIQHHEERQCDISSNSDSKDTLSSLMMDTGDSNESTTKVDRLRMVLHVIRNYAMIDSEAAKMATHDLFKELAIKVLDISVAANGVMDIGRTCIDIVKKMASHLSLAGPDDPWIPCLSRLILAQDRYLVVASIRALTVVGMCDLNHLFLNDNTQVIAGVAQNILSADEELVGVSLEYIYQQVRASTDCRSQMLSAYGGAYVGILVDKLRFPSKYYVAKLIQDGIRTTAKTSASGFMQLPLSPGESTRRNCSWDEPTYSHFVLGSQHSPIPDLSRYATLEEPYRCLGWMKDKFEATNDNHTLSLDDLYLLYYTTFGIKKALDINHFYSVLSIAFPEQPPSHIKENGLLIPNHSIQGTKIIGLSIQGLQIKMNILLDEVKHQVQGPCPWGNCTDKVSLDALSLEAHILQDHTSFIESGVPTCQWTGCQVATKSKDEWILHLRQHIASTYTPSPSLSASANESSPSIPLLPQHEAQPFSNDLCVVNEHTPSSSDDSPNELTGISLIAIHLLRTLSEDPISIIYMAPYAVKLITTADKKQPLSPYVHAILLNLRRHSTVSSFRSRNL</sequence>
<feature type="signal peptide" evidence="5">
    <location>
        <begin position="1"/>
        <end position="30"/>
    </location>
</feature>
<dbReference type="SUPFAM" id="SSF46774">
    <property type="entry name" value="ARID-like"/>
    <property type="match status" value="1"/>
</dbReference>
<evidence type="ECO:0000313" key="8">
    <source>
        <dbReference type="Proteomes" id="UP000078561"/>
    </source>
</evidence>
<feature type="region of interest" description="Disordered" evidence="4">
    <location>
        <begin position="122"/>
        <end position="151"/>
    </location>
</feature>
<evidence type="ECO:0000256" key="4">
    <source>
        <dbReference type="SAM" id="MobiDB-lite"/>
    </source>
</evidence>
<proteinExistence type="predicted"/>
<feature type="domain" description="ARID" evidence="6">
    <location>
        <begin position="7"/>
        <end position="100"/>
    </location>
</feature>
<evidence type="ECO:0000256" key="3">
    <source>
        <dbReference type="ARBA" id="ARBA00023242"/>
    </source>
</evidence>
<dbReference type="FunCoup" id="A0A168NCC7">
    <property type="interactions" value="5"/>
</dbReference>
<name>A0A168NCC7_ABSGL</name>
<organism evidence="7">
    <name type="scientific">Absidia glauca</name>
    <name type="common">Pin mould</name>
    <dbReference type="NCBI Taxonomy" id="4829"/>
    <lineage>
        <taxon>Eukaryota</taxon>
        <taxon>Fungi</taxon>
        <taxon>Fungi incertae sedis</taxon>
        <taxon>Mucoromycota</taxon>
        <taxon>Mucoromycotina</taxon>
        <taxon>Mucoromycetes</taxon>
        <taxon>Mucorales</taxon>
        <taxon>Cunninghamellaceae</taxon>
        <taxon>Absidia</taxon>
    </lineage>
</organism>
<dbReference type="Proteomes" id="UP000078561">
    <property type="component" value="Unassembled WGS sequence"/>
</dbReference>
<reference evidence="7" key="1">
    <citation type="submission" date="2016-04" db="EMBL/GenBank/DDBJ databases">
        <authorList>
            <person name="Evans L.H."/>
            <person name="Alamgir A."/>
            <person name="Owens N."/>
            <person name="Weber N.D."/>
            <person name="Virtaneva K."/>
            <person name="Barbian K."/>
            <person name="Babar A."/>
            <person name="Rosenke K."/>
        </authorList>
    </citation>
    <scope>NUCLEOTIDE SEQUENCE [LARGE SCALE GENOMIC DNA]</scope>
    <source>
        <strain evidence="7">CBS 101.48</strain>
    </source>
</reference>
<feature type="compositionally biased region" description="Basic residues" evidence="4">
    <location>
        <begin position="133"/>
        <end position="145"/>
    </location>
</feature>
<keyword evidence="8" id="KW-1185">Reference proteome</keyword>
<feature type="chain" id="PRO_5007899321" description="ARID domain-containing protein" evidence="5">
    <location>
        <begin position="31"/>
        <end position="810"/>
    </location>
</feature>
<dbReference type="SMART" id="SM00355">
    <property type="entry name" value="ZnF_C2H2"/>
    <property type="match status" value="2"/>
</dbReference>
<dbReference type="PROSITE" id="PS51011">
    <property type="entry name" value="ARID"/>
    <property type="match status" value="1"/>
</dbReference>